<protein>
    <submittedName>
        <fullName evidence="8">Na+/H+ antiporter</fullName>
    </submittedName>
</protein>
<feature type="transmembrane region" description="Helical" evidence="6">
    <location>
        <begin position="362"/>
        <end position="381"/>
    </location>
</feature>
<dbReference type="Pfam" id="PF03553">
    <property type="entry name" value="Na_H_antiporter"/>
    <property type="match status" value="1"/>
</dbReference>
<feature type="transmembrane region" description="Helical" evidence="6">
    <location>
        <begin position="68"/>
        <end position="91"/>
    </location>
</feature>
<feature type="transmembrane region" description="Helical" evidence="6">
    <location>
        <begin position="325"/>
        <end position="342"/>
    </location>
</feature>
<comment type="caution">
    <text evidence="8">The sequence shown here is derived from an EMBL/GenBank/DDBJ whole genome shotgun (WGS) entry which is preliminary data.</text>
</comment>
<dbReference type="PANTHER" id="PTHR43478">
    <property type="entry name" value="NA+/H+ ANTIPORTER-RELATED"/>
    <property type="match status" value="1"/>
</dbReference>
<feature type="transmembrane region" description="Helical" evidence="6">
    <location>
        <begin position="144"/>
        <end position="166"/>
    </location>
</feature>
<keyword evidence="5 6" id="KW-0472">Membrane</keyword>
<organism evidence="8 9">
    <name type="scientific">Kroppenstedtia guangzhouensis</name>
    <dbReference type="NCBI Taxonomy" id="1274356"/>
    <lineage>
        <taxon>Bacteria</taxon>
        <taxon>Bacillati</taxon>
        <taxon>Bacillota</taxon>
        <taxon>Bacilli</taxon>
        <taxon>Bacillales</taxon>
        <taxon>Thermoactinomycetaceae</taxon>
        <taxon>Kroppenstedtia</taxon>
    </lineage>
</organism>
<evidence type="ECO:0000259" key="7">
    <source>
        <dbReference type="Pfam" id="PF03553"/>
    </source>
</evidence>
<dbReference type="Proteomes" id="UP000617979">
    <property type="component" value="Unassembled WGS sequence"/>
</dbReference>
<evidence type="ECO:0000313" key="9">
    <source>
        <dbReference type="Proteomes" id="UP000617979"/>
    </source>
</evidence>
<name>A0ABQ1G451_9BACL</name>
<keyword evidence="3 6" id="KW-0812">Transmembrane</keyword>
<evidence type="ECO:0000256" key="2">
    <source>
        <dbReference type="ARBA" id="ARBA00022475"/>
    </source>
</evidence>
<keyword evidence="9" id="KW-1185">Reference proteome</keyword>
<feature type="transmembrane region" description="Helical" evidence="6">
    <location>
        <begin position="449"/>
        <end position="466"/>
    </location>
</feature>
<dbReference type="EMBL" id="BMEX01000002">
    <property type="protein sequence ID" value="GGA37176.1"/>
    <property type="molecule type" value="Genomic_DNA"/>
</dbReference>
<evidence type="ECO:0000256" key="4">
    <source>
        <dbReference type="ARBA" id="ARBA00022989"/>
    </source>
</evidence>
<comment type="subcellular location">
    <subcellularLocation>
        <location evidence="1">Cell membrane</location>
        <topology evidence="1">Multi-pass membrane protein</topology>
    </subcellularLocation>
</comment>
<proteinExistence type="predicted"/>
<evidence type="ECO:0000313" key="8">
    <source>
        <dbReference type="EMBL" id="GGA37176.1"/>
    </source>
</evidence>
<evidence type="ECO:0000256" key="1">
    <source>
        <dbReference type="ARBA" id="ARBA00004651"/>
    </source>
</evidence>
<feature type="transmembrane region" description="Helical" evidence="6">
    <location>
        <begin position="244"/>
        <end position="264"/>
    </location>
</feature>
<feature type="transmembrane region" description="Helical" evidence="6">
    <location>
        <begin position="186"/>
        <end position="212"/>
    </location>
</feature>
<gene>
    <name evidence="8" type="ORF">GCM10007416_07600</name>
</gene>
<dbReference type="RefSeq" id="WP_188430043.1">
    <property type="nucleotide sequence ID" value="NZ_BMEX01000002.1"/>
</dbReference>
<dbReference type="InterPro" id="IPR018461">
    <property type="entry name" value="Na/H_Antiport_NhaC-like_C"/>
</dbReference>
<feature type="transmembrane region" description="Helical" evidence="6">
    <location>
        <begin position="284"/>
        <end position="304"/>
    </location>
</feature>
<feature type="transmembrane region" description="Helical" evidence="6">
    <location>
        <begin position="472"/>
        <end position="490"/>
    </location>
</feature>
<feature type="transmembrane region" description="Helical" evidence="6">
    <location>
        <begin position="12"/>
        <end position="39"/>
    </location>
</feature>
<evidence type="ECO:0000256" key="6">
    <source>
        <dbReference type="SAM" id="Phobius"/>
    </source>
</evidence>
<keyword evidence="2" id="KW-1003">Cell membrane</keyword>
<evidence type="ECO:0000256" key="5">
    <source>
        <dbReference type="ARBA" id="ARBA00023136"/>
    </source>
</evidence>
<accession>A0ABQ1G451</accession>
<dbReference type="PANTHER" id="PTHR43478:SF1">
    <property type="entry name" value="NA+_H+ ANTIPORTER NHAC-LIKE C-TERMINAL DOMAIN-CONTAINING PROTEIN"/>
    <property type="match status" value="1"/>
</dbReference>
<keyword evidence="4 6" id="KW-1133">Transmembrane helix</keyword>
<reference evidence="9" key="1">
    <citation type="journal article" date="2019" name="Int. J. Syst. Evol. Microbiol.">
        <title>The Global Catalogue of Microorganisms (GCM) 10K type strain sequencing project: providing services to taxonomists for standard genome sequencing and annotation.</title>
        <authorList>
            <consortium name="The Broad Institute Genomics Platform"/>
            <consortium name="The Broad Institute Genome Sequencing Center for Infectious Disease"/>
            <person name="Wu L."/>
            <person name="Ma J."/>
        </authorList>
    </citation>
    <scope>NUCLEOTIDE SEQUENCE [LARGE SCALE GENOMIC DNA]</scope>
    <source>
        <strain evidence="9">CGMCC 1.12404</strain>
    </source>
</reference>
<feature type="domain" description="Na+/H+ antiporter NhaC-like C-terminal" evidence="7">
    <location>
        <begin position="156"/>
        <end position="468"/>
    </location>
</feature>
<evidence type="ECO:0000256" key="3">
    <source>
        <dbReference type="ARBA" id="ARBA00022692"/>
    </source>
</evidence>
<sequence>METWLSLLPPLIAIGAALLTREVILSLFLGIVSGSLILADFSVTQGLTDSFQVVFAQVADPEWAVPNIIFLLVLGGLTALVSASGGAEGFGRWAMSKVKSRSGAQMVPFASGCAVFIDDYFNCLAVGQIARPITDRQGVSRAKLAYILDSTAAPICILVPLSSWGAYLLSQIAKPIEQYDVGLTPITAFIALVPANYYAILALLLLLLTIWLRIDLGPMKKHEQQAMNNVRKDRVDTEDPGNRAVDLVLPLAVLIGATLFFILQTGGYFSKNKDVVQALGDANVMISLLYAGVISVIFAAVLYIPRKRVRAKDFLPTFSKGMESMLGAVVILVLAWSIGDIVKKLGTGEYLAGLVKSASLPLEVMPVALFVIAGIMAFATGTSWGTFAIMIPIGAAVAGQFSPDWVLPFIGAVLAGAVFGDHCSPISDTTILSSAGAQCDHIDHVRTQLPYALLAAGSAGIGYLVYGFSHQVWLGLAASTICIVAILLFIKKRTATA</sequence>